<evidence type="ECO:0000313" key="3">
    <source>
        <dbReference type="Proteomes" id="UP001153069"/>
    </source>
</evidence>
<dbReference type="AlphaFoldDB" id="A0A9N8EMA8"/>
<dbReference type="Gene3D" id="1.25.40.20">
    <property type="entry name" value="Ankyrin repeat-containing domain"/>
    <property type="match status" value="1"/>
</dbReference>
<dbReference type="SUPFAM" id="SSF48403">
    <property type="entry name" value="Ankyrin repeat"/>
    <property type="match status" value="1"/>
</dbReference>
<dbReference type="OrthoDB" id="206895at2759"/>
<sequence>MKMWIMNLITLLLLCVHSNGTQAGSASCASCLEDDDLDYGRLIKRVRDDCEYAIDPEDMLFFRRLLRPDMFLKFRDDVAEAEEKDRRKGTGTKYMCKHTVASLVREMSEESISDEEYAEETANAFRVLLSEGTPGNQNGLIVNALLADFVSSALLELASSAAFQNALCSSALVFAPQGTGSCSTQVGSLLRDAGVVMTEAPLKSAAAVGVAFRSMMIVSDYHTGKLTRPEMELKFAAAVAEEAGGAVGAAGGCAVGAAAASLLYPPAAAVACSMGMVYGYEIGARIAREVLGYFLDGRLSELDKLEHCRKLLGGVQADASINEINKAFRKASRRLHPDKGGTEKEQIEAQFCVGLLRYHQSQGGTGFAQELWDFLRFEAPQQVELKRVEWTSVEELNERWEDTEESTTMWNAIKRGQYNEVVELLSRKPALAHIRSKDGRGPMWWAQEFGRPSIVALLASVGVRDDRRDGSGEIPLDLLKLRA</sequence>
<dbReference type="InterPro" id="IPR001623">
    <property type="entry name" value="DnaJ_domain"/>
</dbReference>
<organism evidence="2 3">
    <name type="scientific">Seminavis robusta</name>
    <dbReference type="NCBI Taxonomy" id="568900"/>
    <lineage>
        <taxon>Eukaryota</taxon>
        <taxon>Sar</taxon>
        <taxon>Stramenopiles</taxon>
        <taxon>Ochrophyta</taxon>
        <taxon>Bacillariophyta</taxon>
        <taxon>Bacillariophyceae</taxon>
        <taxon>Bacillariophycidae</taxon>
        <taxon>Naviculales</taxon>
        <taxon>Naviculaceae</taxon>
        <taxon>Seminavis</taxon>
    </lineage>
</organism>
<dbReference type="InterPro" id="IPR036770">
    <property type="entry name" value="Ankyrin_rpt-contain_sf"/>
</dbReference>
<evidence type="ECO:0008006" key="4">
    <source>
        <dbReference type="Google" id="ProtNLM"/>
    </source>
</evidence>
<accession>A0A9N8EMA8</accession>
<evidence type="ECO:0000313" key="2">
    <source>
        <dbReference type="EMBL" id="CAB9521926.1"/>
    </source>
</evidence>
<keyword evidence="1" id="KW-0732">Signal</keyword>
<comment type="caution">
    <text evidence="2">The sequence shown here is derived from an EMBL/GenBank/DDBJ whole genome shotgun (WGS) entry which is preliminary data.</text>
</comment>
<dbReference type="SUPFAM" id="SSF46565">
    <property type="entry name" value="Chaperone J-domain"/>
    <property type="match status" value="1"/>
</dbReference>
<dbReference type="PROSITE" id="PS51257">
    <property type="entry name" value="PROKAR_LIPOPROTEIN"/>
    <property type="match status" value="1"/>
</dbReference>
<dbReference type="EMBL" id="CAICTM010001248">
    <property type="protein sequence ID" value="CAB9521926.1"/>
    <property type="molecule type" value="Genomic_DNA"/>
</dbReference>
<name>A0A9N8EMA8_9STRA</name>
<dbReference type="CDD" id="cd06257">
    <property type="entry name" value="DnaJ"/>
    <property type="match status" value="1"/>
</dbReference>
<protein>
    <recommendedName>
        <fullName evidence="4">J domain-containing protein</fullName>
    </recommendedName>
</protein>
<dbReference type="InterPro" id="IPR036869">
    <property type="entry name" value="J_dom_sf"/>
</dbReference>
<keyword evidence="3" id="KW-1185">Reference proteome</keyword>
<dbReference type="Proteomes" id="UP001153069">
    <property type="component" value="Unassembled WGS sequence"/>
</dbReference>
<reference evidence="2" key="1">
    <citation type="submission" date="2020-06" db="EMBL/GenBank/DDBJ databases">
        <authorList>
            <consortium name="Plant Systems Biology data submission"/>
        </authorList>
    </citation>
    <scope>NUCLEOTIDE SEQUENCE</scope>
    <source>
        <strain evidence="2">D6</strain>
    </source>
</reference>
<proteinExistence type="predicted"/>
<feature type="signal peptide" evidence="1">
    <location>
        <begin position="1"/>
        <end position="23"/>
    </location>
</feature>
<feature type="chain" id="PRO_5040126286" description="J domain-containing protein" evidence="1">
    <location>
        <begin position="24"/>
        <end position="483"/>
    </location>
</feature>
<dbReference type="Gene3D" id="1.10.287.110">
    <property type="entry name" value="DnaJ domain"/>
    <property type="match status" value="1"/>
</dbReference>
<evidence type="ECO:0000256" key="1">
    <source>
        <dbReference type="SAM" id="SignalP"/>
    </source>
</evidence>
<gene>
    <name evidence="2" type="ORF">SEMRO_1250_G256060.2</name>
</gene>